<feature type="transmembrane region" description="Helical" evidence="9">
    <location>
        <begin position="110"/>
        <end position="133"/>
    </location>
</feature>
<keyword evidence="8" id="KW-0807">Transducer</keyword>
<reference evidence="12" key="1">
    <citation type="submission" date="2011-12" db="EMBL/GenBank/DDBJ databases">
        <title>The Draft Genome of Lepisosteus oculatus.</title>
        <authorList>
            <consortium name="The Broad Institute Genome Assembly &amp; Analysis Group"/>
            <consortium name="Computational R&amp;D Group"/>
            <consortium name="and Sequencing Platform"/>
            <person name="Di Palma F."/>
            <person name="Alfoldi J."/>
            <person name="Johnson J."/>
            <person name="Berlin A."/>
            <person name="Gnerre S."/>
            <person name="Jaffe D."/>
            <person name="MacCallum I."/>
            <person name="Young S."/>
            <person name="Walker B.J."/>
            <person name="Lander E.S."/>
            <person name="Lindblad-Toh K."/>
        </authorList>
    </citation>
    <scope>NUCLEOTIDE SEQUENCE [LARGE SCALE GENOMIC DNA]</scope>
</reference>
<reference evidence="11" key="3">
    <citation type="submission" date="2025-09" db="UniProtKB">
        <authorList>
            <consortium name="Ensembl"/>
        </authorList>
    </citation>
    <scope>IDENTIFICATION</scope>
</reference>
<feature type="transmembrane region" description="Helical" evidence="9">
    <location>
        <begin position="198"/>
        <end position="223"/>
    </location>
</feature>
<dbReference type="GeneID" id="102685959"/>
<keyword evidence="6 9" id="KW-0472">Membrane</keyword>
<dbReference type="Bgee" id="ENSLOCG00000017376">
    <property type="expression patterns" value="Expressed in bone element and 5 other cell types or tissues"/>
</dbReference>
<dbReference type="OMA" id="FYISMYC"/>
<dbReference type="InterPro" id="IPR000276">
    <property type="entry name" value="GPCR_Rhodpsn"/>
</dbReference>
<comment type="subcellular location">
    <subcellularLocation>
        <location evidence="1">Cell membrane</location>
        <topology evidence="1">Multi-pass membrane protein</topology>
    </subcellularLocation>
</comment>
<accession>W5NLH2</accession>
<evidence type="ECO:0000256" key="3">
    <source>
        <dbReference type="ARBA" id="ARBA00022692"/>
    </source>
</evidence>
<dbReference type="CDD" id="cd14982">
    <property type="entry name" value="7tmA_purinoceptor-like"/>
    <property type="match status" value="1"/>
</dbReference>
<dbReference type="Pfam" id="PF00001">
    <property type="entry name" value="7tm_1"/>
    <property type="match status" value="1"/>
</dbReference>
<feature type="transmembrane region" description="Helical" evidence="9">
    <location>
        <begin position="281"/>
        <end position="306"/>
    </location>
</feature>
<feature type="transmembrane region" description="Helical" evidence="9">
    <location>
        <begin position="145"/>
        <end position="170"/>
    </location>
</feature>
<dbReference type="RefSeq" id="XP_015216186.1">
    <property type="nucleotide sequence ID" value="XM_015360700.2"/>
</dbReference>
<dbReference type="SUPFAM" id="SSF81321">
    <property type="entry name" value="Family A G protein-coupled receptor-like"/>
    <property type="match status" value="1"/>
</dbReference>
<evidence type="ECO:0000256" key="8">
    <source>
        <dbReference type="ARBA" id="ARBA00023224"/>
    </source>
</evidence>
<evidence type="ECO:0000259" key="10">
    <source>
        <dbReference type="PROSITE" id="PS50262"/>
    </source>
</evidence>
<dbReference type="PROSITE" id="PS50262">
    <property type="entry name" value="G_PROTEIN_RECEP_F1_2"/>
    <property type="match status" value="1"/>
</dbReference>
<evidence type="ECO:0000313" key="11">
    <source>
        <dbReference type="Ensembl" id="ENSLOCP00000021481.1"/>
    </source>
</evidence>
<dbReference type="HOGENOM" id="CLU_009579_8_2_1"/>
<dbReference type="GO" id="GO:0005886">
    <property type="term" value="C:plasma membrane"/>
    <property type="evidence" value="ECO:0000318"/>
    <property type="project" value="GO_Central"/>
</dbReference>
<organism evidence="11 12">
    <name type="scientific">Lepisosteus oculatus</name>
    <name type="common">Spotted gar</name>
    <dbReference type="NCBI Taxonomy" id="7918"/>
    <lineage>
        <taxon>Eukaryota</taxon>
        <taxon>Metazoa</taxon>
        <taxon>Chordata</taxon>
        <taxon>Craniata</taxon>
        <taxon>Vertebrata</taxon>
        <taxon>Euteleostomi</taxon>
        <taxon>Actinopterygii</taxon>
        <taxon>Neopterygii</taxon>
        <taxon>Holostei</taxon>
        <taxon>Semionotiformes</taxon>
        <taxon>Lepisosteidae</taxon>
        <taxon>Lepisosteus</taxon>
    </lineage>
</organism>
<feature type="transmembrane region" description="Helical" evidence="9">
    <location>
        <begin position="37"/>
        <end position="58"/>
    </location>
</feature>
<dbReference type="AlphaFoldDB" id="W5NLH2"/>
<feature type="transmembrane region" description="Helical" evidence="9">
    <location>
        <begin position="70"/>
        <end position="90"/>
    </location>
</feature>
<name>W5NLH2_LEPOC</name>
<dbReference type="Gene3D" id="1.20.1070.10">
    <property type="entry name" value="Rhodopsin 7-helix transmembrane proteins"/>
    <property type="match status" value="1"/>
</dbReference>
<dbReference type="GeneTree" id="ENSGT01150000286937"/>
<dbReference type="InterPro" id="IPR017452">
    <property type="entry name" value="GPCR_Rhodpsn_7TM"/>
</dbReference>
<keyword evidence="3 9" id="KW-0812">Transmembrane</keyword>
<feature type="transmembrane region" description="Helical" evidence="9">
    <location>
        <begin position="235"/>
        <end position="254"/>
    </location>
</feature>
<evidence type="ECO:0000256" key="7">
    <source>
        <dbReference type="ARBA" id="ARBA00023170"/>
    </source>
</evidence>
<keyword evidence="7" id="KW-0675">Receptor</keyword>
<keyword evidence="12" id="KW-1185">Reference proteome</keyword>
<feature type="domain" description="G-protein coupled receptors family 1 profile" evidence="10">
    <location>
        <begin position="49"/>
        <end position="298"/>
    </location>
</feature>
<dbReference type="EMBL" id="AHAT01022483">
    <property type="status" value="NOT_ANNOTATED_CDS"/>
    <property type="molecule type" value="Genomic_DNA"/>
</dbReference>
<evidence type="ECO:0000256" key="4">
    <source>
        <dbReference type="ARBA" id="ARBA00022989"/>
    </source>
</evidence>
<dbReference type="STRING" id="7918.ENSLOCP00000021481"/>
<reference evidence="11" key="2">
    <citation type="submission" date="2025-08" db="UniProtKB">
        <authorList>
            <consortium name="Ensembl"/>
        </authorList>
    </citation>
    <scope>IDENTIFICATION</scope>
</reference>
<dbReference type="GO" id="GO:0007186">
    <property type="term" value="P:G protein-coupled receptor signaling pathway"/>
    <property type="evidence" value="ECO:0000318"/>
    <property type="project" value="GO_Central"/>
</dbReference>
<dbReference type="PANTHER" id="PTHR24231">
    <property type="entry name" value="PURINOCEPTOR-RELATED G-PROTEIN COUPLED RECEPTOR"/>
    <property type="match status" value="1"/>
</dbReference>
<keyword evidence="2" id="KW-1003">Cell membrane</keyword>
<evidence type="ECO:0000256" key="6">
    <source>
        <dbReference type="ARBA" id="ARBA00023136"/>
    </source>
</evidence>
<dbReference type="KEGG" id="loc:102685959"/>
<dbReference type="InParanoid" id="W5NLH2"/>
<evidence type="ECO:0000256" key="5">
    <source>
        <dbReference type="ARBA" id="ARBA00023040"/>
    </source>
</evidence>
<dbReference type="PRINTS" id="PR00237">
    <property type="entry name" value="GPCRRHODOPSN"/>
</dbReference>
<dbReference type="PRINTS" id="PR01157">
    <property type="entry name" value="P2YPURNOCPTR"/>
</dbReference>
<dbReference type="GO" id="GO:0038023">
    <property type="term" value="F:signaling receptor activity"/>
    <property type="evidence" value="ECO:0000318"/>
    <property type="project" value="GO_Central"/>
</dbReference>
<keyword evidence="4 9" id="KW-1133">Transmembrane helix</keyword>
<evidence type="ECO:0000256" key="2">
    <source>
        <dbReference type="ARBA" id="ARBA00022475"/>
    </source>
</evidence>
<dbReference type="Ensembl" id="ENSLOCT00000021518.1">
    <property type="protein sequence ID" value="ENSLOCP00000021481.1"/>
    <property type="gene ID" value="ENSLOCG00000017376.1"/>
</dbReference>
<proteinExistence type="predicted"/>
<protein>
    <submittedName>
        <fullName evidence="11">Lysophosphatidic acid receptor 6-like</fullName>
    </submittedName>
</protein>
<dbReference type="GO" id="GO:0004930">
    <property type="term" value="F:G protein-coupled receptor activity"/>
    <property type="evidence" value="ECO:0007669"/>
    <property type="project" value="UniProtKB-KW"/>
</dbReference>
<dbReference type="eggNOG" id="ENOG502SHGS">
    <property type="taxonomic scope" value="Eukaryota"/>
</dbReference>
<dbReference type="OrthoDB" id="9990906at2759"/>
<dbReference type="Proteomes" id="UP000018468">
    <property type="component" value="Linkage group LG14"/>
</dbReference>
<keyword evidence="5" id="KW-0297">G-protein coupled receptor</keyword>
<evidence type="ECO:0000256" key="1">
    <source>
        <dbReference type="ARBA" id="ARBA00004651"/>
    </source>
</evidence>
<dbReference type="PANTHER" id="PTHR24231:SF49">
    <property type="entry name" value="LYSOPHOSPHATIDIC ACID RECEPTOR 6-LIKE"/>
    <property type="match status" value="1"/>
</dbReference>
<sequence length="346" mass="39385">MEYKGNETSAENTSFLPNVNMIKCTFRDKNKYTVYSVVYGMVFAIGLVTNTAALYIFCRLAKKKRVSTAFLMNLAIADLIFILTLPFRIFSYQTETSWPFLDVACRVSTYLFYMSMYCSIFFLASLGVCRYLVMAGRVKFQNELLYRWALALCFAVWIFIAAGVIIYASFSNGFRIEAGKCFEPAEPSSWELLYYMNFYALVIGFVIPFVILLICYALMIKHIAQTKTQKRRRDVAMICLVLTVFCICFLPYHVQRTLHLYYVVYHHDNCELLITLQKTVVATLCFAVANSCMDPLLFVFVGQGFLPMLKTLLRSCCLGFSNGTPISTSAATDNPENVITVATTEI</sequence>
<evidence type="ECO:0000313" key="12">
    <source>
        <dbReference type="Proteomes" id="UP000018468"/>
    </source>
</evidence>
<evidence type="ECO:0000256" key="9">
    <source>
        <dbReference type="SAM" id="Phobius"/>
    </source>
</evidence>